<reference evidence="1" key="1">
    <citation type="journal article" date="2020" name="Nature">
        <title>Giant virus diversity and host interactions through global metagenomics.</title>
        <authorList>
            <person name="Schulz F."/>
            <person name="Roux S."/>
            <person name="Paez-Espino D."/>
            <person name="Jungbluth S."/>
            <person name="Walsh D.A."/>
            <person name="Denef V.J."/>
            <person name="McMahon K.D."/>
            <person name="Konstantinidis K.T."/>
            <person name="Eloe-Fadrosh E.A."/>
            <person name="Kyrpides N.C."/>
            <person name="Woyke T."/>
        </authorList>
    </citation>
    <scope>NUCLEOTIDE SEQUENCE</scope>
    <source>
        <strain evidence="1">GVMAG-M-3300025572-1</strain>
    </source>
</reference>
<protein>
    <submittedName>
        <fullName evidence="1">Uncharacterized protein</fullName>
    </submittedName>
</protein>
<proteinExistence type="predicted"/>
<name>A0A6C0J285_9ZZZZ</name>
<evidence type="ECO:0000313" key="1">
    <source>
        <dbReference type="EMBL" id="QHT97763.1"/>
    </source>
</evidence>
<sequence length="57" mass="6784">MELIEVYKVTYCPEDSDIEFPPEYFDTREEVDKYIRGQYGYRVKKANGSISLSRRPT</sequence>
<organism evidence="1">
    <name type="scientific">viral metagenome</name>
    <dbReference type="NCBI Taxonomy" id="1070528"/>
    <lineage>
        <taxon>unclassified sequences</taxon>
        <taxon>metagenomes</taxon>
        <taxon>organismal metagenomes</taxon>
    </lineage>
</organism>
<dbReference type="EMBL" id="MN740283">
    <property type="protein sequence ID" value="QHT97763.1"/>
    <property type="molecule type" value="Genomic_DNA"/>
</dbReference>
<dbReference type="AlphaFoldDB" id="A0A6C0J285"/>
<accession>A0A6C0J285</accession>